<dbReference type="STRING" id="40571.SAMN05660733_00019"/>
<feature type="compositionally biased region" description="Low complexity" evidence="1">
    <location>
        <begin position="95"/>
        <end position="115"/>
    </location>
</feature>
<dbReference type="EMBL" id="FWYC01000003">
    <property type="protein sequence ID" value="SMC48371.1"/>
    <property type="molecule type" value="Genomic_DNA"/>
</dbReference>
<evidence type="ECO:0000313" key="3">
    <source>
        <dbReference type="Proteomes" id="UP000192840"/>
    </source>
</evidence>
<reference evidence="3" key="1">
    <citation type="submission" date="2017-04" db="EMBL/GenBank/DDBJ databases">
        <authorList>
            <person name="Varghese N."/>
            <person name="Submissions S."/>
        </authorList>
    </citation>
    <scope>NUCLEOTIDE SEQUENCE [LARGE SCALE GENOMIC DNA]</scope>
    <source>
        <strain evidence="3">DSM 44073</strain>
    </source>
</reference>
<organism evidence="2 3">
    <name type="scientific">Lentzea albidocapillata</name>
    <dbReference type="NCBI Taxonomy" id="40571"/>
    <lineage>
        <taxon>Bacteria</taxon>
        <taxon>Bacillati</taxon>
        <taxon>Actinomycetota</taxon>
        <taxon>Actinomycetes</taxon>
        <taxon>Pseudonocardiales</taxon>
        <taxon>Pseudonocardiaceae</taxon>
        <taxon>Lentzea</taxon>
    </lineage>
</organism>
<dbReference type="Pfam" id="PF14430">
    <property type="entry name" value="Imm1"/>
    <property type="match status" value="1"/>
</dbReference>
<dbReference type="OrthoDB" id="5185958at2"/>
<evidence type="ECO:0000256" key="1">
    <source>
        <dbReference type="SAM" id="MobiDB-lite"/>
    </source>
</evidence>
<gene>
    <name evidence="2" type="ORF">SAMN05660733_00019</name>
</gene>
<sequence>MAALEVWYDPEPEDDFNPGDPAIIVRTHEGLAVLLDRVSKRSARQPCPSIITVSVADDPYRFPSVRAGVGADLGYVQINSRTGRSVNHTTSWSAASSCARSAPSGSTGSSPAASKKSTHLVGESESRR</sequence>
<feature type="region of interest" description="Disordered" evidence="1">
    <location>
        <begin position="95"/>
        <end position="128"/>
    </location>
</feature>
<protein>
    <submittedName>
        <fullName evidence="2">Uncharacterized protein</fullName>
    </submittedName>
</protein>
<evidence type="ECO:0000313" key="2">
    <source>
        <dbReference type="EMBL" id="SMC48371.1"/>
    </source>
</evidence>
<dbReference type="RefSeq" id="WP_159460406.1">
    <property type="nucleotide sequence ID" value="NZ_FWYC01000003.1"/>
</dbReference>
<accession>A0A1W1ZK05</accession>
<dbReference type="AlphaFoldDB" id="A0A1W1ZK05"/>
<name>A0A1W1ZK05_9PSEU</name>
<keyword evidence="3" id="KW-1185">Reference proteome</keyword>
<proteinExistence type="predicted"/>
<dbReference type="Proteomes" id="UP000192840">
    <property type="component" value="Unassembled WGS sequence"/>
</dbReference>
<dbReference type="InterPro" id="IPR025680">
    <property type="entry name" value="DddI"/>
</dbReference>